<dbReference type="RefSeq" id="WP_066970809.1">
    <property type="nucleotide sequence ID" value="NZ_LWMT01000038.1"/>
</dbReference>
<dbReference type="AlphaFoldDB" id="A0A166F0Q9"/>
<name>A0A166F0Q9_9EURY</name>
<protein>
    <submittedName>
        <fullName evidence="2">tRNA(FMet)-specific endonuclease VapC</fullName>
    </submittedName>
</protein>
<dbReference type="PATRIC" id="fig|55758.3.peg.335"/>
<evidence type="ECO:0000313" key="3">
    <source>
        <dbReference type="Proteomes" id="UP000077066"/>
    </source>
</evidence>
<reference evidence="2 3" key="1">
    <citation type="submission" date="2016-04" db="EMBL/GenBank/DDBJ databases">
        <title>Genome sequence of Methanobrevibacter filiformis DSM 11501.</title>
        <authorList>
            <person name="Poehlein A."/>
            <person name="Seedorf H."/>
            <person name="Daniel R."/>
        </authorList>
    </citation>
    <scope>NUCLEOTIDE SEQUENCE [LARGE SCALE GENOMIC DNA]</scope>
    <source>
        <strain evidence="2 3">DSM 11501</strain>
    </source>
</reference>
<dbReference type="GO" id="GO:0004519">
    <property type="term" value="F:endonuclease activity"/>
    <property type="evidence" value="ECO:0007669"/>
    <property type="project" value="UniProtKB-KW"/>
</dbReference>
<keyword evidence="2" id="KW-0255">Endonuclease</keyword>
<sequence length="129" mass="15237">MIFLETSFIINFHVPKIQNHDRAKEIALIIKDKPKAISEMVIYETMTVLRKLNQNDEKLEKVYDYLINSQDITIFEDIIHYKQGLKDTFINSVGFFDNLSHVVMINNDIKKIATFDKDFHIFKDIKVID</sequence>
<accession>A0A166F0Q9</accession>
<feature type="domain" description="PIN" evidence="1">
    <location>
        <begin position="2"/>
        <end position="120"/>
    </location>
</feature>
<dbReference type="CDD" id="cd09854">
    <property type="entry name" value="PIN_VapC-like"/>
    <property type="match status" value="1"/>
</dbReference>
<keyword evidence="2" id="KW-0540">Nuclease</keyword>
<dbReference type="InterPro" id="IPR029060">
    <property type="entry name" value="PIN-like_dom_sf"/>
</dbReference>
<gene>
    <name evidence="2" type="primary">vapC_4</name>
    <name evidence="2" type="ORF">MBFIL_03010</name>
</gene>
<organism evidence="2 3">
    <name type="scientific">Methanobrevibacter filiformis</name>
    <dbReference type="NCBI Taxonomy" id="55758"/>
    <lineage>
        <taxon>Archaea</taxon>
        <taxon>Methanobacteriati</taxon>
        <taxon>Methanobacteriota</taxon>
        <taxon>Methanomada group</taxon>
        <taxon>Methanobacteria</taxon>
        <taxon>Methanobacteriales</taxon>
        <taxon>Methanobacteriaceae</taxon>
        <taxon>Methanobrevibacter</taxon>
    </lineage>
</organism>
<keyword evidence="2" id="KW-0378">Hydrolase</keyword>
<dbReference type="InterPro" id="IPR002716">
    <property type="entry name" value="PIN_dom"/>
</dbReference>
<keyword evidence="3" id="KW-1185">Reference proteome</keyword>
<dbReference type="Pfam" id="PF01850">
    <property type="entry name" value="PIN"/>
    <property type="match status" value="1"/>
</dbReference>
<evidence type="ECO:0000313" key="2">
    <source>
        <dbReference type="EMBL" id="KZX17203.1"/>
    </source>
</evidence>
<dbReference type="OrthoDB" id="75869at2157"/>
<evidence type="ECO:0000259" key="1">
    <source>
        <dbReference type="Pfam" id="PF01850"/>
    </source>
</evidence>
<dbReference type="Gene3D" id="3.40.50.1010">
    <property type="entry name" value="5'-nuclease"/>
    <property type="match status" value="1"/>
</dbReference>
<proteinExistence type="predicted"/>
<comment type="caution">
    <text evidence="2">The sequence shown here is derived from an EMBL/GenBank/DDBJ whole genome shotgun (WGS) entry which is preliminary data.</text>
</comment>
<dbReference type="EMBL" id="LWMT01000038">
    <property type="protein sequence ID" value="KZX17203.1"/>
    <property type="molecule type" value="Genomic_DNA"/>
</dbReference>
<dbReference type="Proteomes" id="UP000077066">
    <property type="component" value="Unassembled WGS sequence"/>
</dbReference>
<dbReference type="SUPFAM" id="SSF88723">
    <property type="entry name" value="PIN domain-like"/>
    <property type="match status" value="1"/>
</dbReference>